<dbReference type="EMBL" id="PP856714">
    <property type="protein sequence ID" value="XCH39769.1"/>
    <property type="molecule type" value="Genomic_DNA"/>
</dbReference>
<protein>
    <submittedName>
        <fullName evidence="1">Uncharacterized protein</fullName>
    </submittedName>
</protein>
<organism evidence="1">
    <name type="scientific">Salmonella phage vB_STmST19_KE12</name>
    <dbReference type="NCBI Taxonomy" id="3161166"/>
    <lineage>
        <taxon>Viruses</taxon>
        <taxon>Duplodnaviria</taxon>
        <taxon>Heunggongvirae</taxon>
        <taxon>Uroviricota</taxon>
        <taxon>Caudoviricetes</taxon>
    </lineage>
</organism>
<evidence type="ECO:0000313" key="1">
    <source>
        <dbReference type="EMBL" id="XCH39769.1"/>
    </source>
</evidence>
<accession>A0AAU8GDN0</accession>
<name>A0AAU8GDN0_9CAUD</name>
<proteinExistence type="predicted"/>
<gene>
    <name evidence="1" type="ORF">AXSAUNVX_CDS0089</name>
</gene>
<reference evidence="1" key="1">
    <citation type="submission" date="2024-05" db="EMBL/GenBank/DDBJ databases">
        <authorList>
            <person name="Mugo M.M."/>
            <person name="Musyoki A.M."/>
            <person name="Makumi A.M."/>
            <person name="Mutai I."/>
            <person name="Drechsel O."/>
            <person name="Kering K.K."/>
            <person name="Muturi P."/>
            <person name="Mbae C.K."/>
            <person name="Kariuki S.M."/>
        </authorList>
    </citation>
    <scope>NUCLEOTIDE SEQUENCE</scope>
</reference>
<sequence>MLILFWAIFRLPVIKRHHCCFPSWRYARCTTSV</sequence>